<gene>
    <name evidence="2" type="ORF">SAMN04488694_10425</name>
    <name evidence="1" type="ORF">SAMN05192552_101722</name>
</gene>
<sequence length="116" mass="12445">MLPIDDTETLLSAEDVIDVIDAIGDRDRLEVAYTVYDHPAEGITGPELAAEIGATEAEIEDRIDALVDGGVVAERMACLIDCSIDGPQYELTQFGRLLFEEGVLSLFDAASAVSEL</sequence>
<dbReference type="EMBL" id="FMZP01000017">
    <property type="protein sequence ID" value="SDD27200.1"/>
    <property type="molecule type" value="Genomic_DNA"/>
</dbReference>
<evidence type="ECO:0000313" key="2">
    <source>
        <dbReference type="EMBL" id="SET14294.1"/>
    </source>
</evidence>
<dbReference type="RefSeq" id="WP_092930811.1">
    <property type="nucleotide sequence ID" value="NZ_FMZP01000017.1"/>
</dbReference>
<dbReference type="SUPFAM" id="SSF46785">
    <property type="entry name" value="Winged helix' DNA-binding domain"/>
    <property type="match status" value="1"/>
</dbReference>
<organism evidence="1 4">
    <name type="scientific">Natrinema hispanicum</name>
    <dbReference type="NCBI Taxonomy" id="392421"/>
    <lineage>
        <taxon>Archaea</taxon>
        <taxon>Methanobacteriati</taxon>
        <taxon>Methanobacteriota</taxon>
        <taxon>Stenosarchaea group</taxon>
        <taxon>Halobacteria</taxon>
        <taxon>Halobacteriales</taxon>
        <taxon>Natrialbaceae</taxon>
        <taxon>Natrinema</taxon>
    </lineage>
</organism>
<name>A0A1G6TDP1_9EURY</name>
<dbReference type="InterPro" id="IPR036390">
    <property type="entry name" value="WH_DNA-bd_sf"/>
</dbReference>
<dbReference type="Proteomes" id="UP000324021">
    <property type="component" value="Unassembled WGS sequence"/>
</dbReference>
<evidence type="ECO:0000313" key="3">
    <source>
        <dbReference type="Proteomes" id="UP000199320"/>
    </source>
</evidence>
<dbReference type="AlphaFoldDB" id="A0A1G6TDP1"/>
<dbReference type="OrthoDB" id="185492at2157"/>
<dbReference type="EMBL" id="FOIC01000004">
    <property type="protein sequence ID" value="SET14294.1"/>
    <property type="molecule type" value="Genomic_DNA"/>
</dbReference>
<proteinExistence type="predicted"/>
<accession>A0A1G6TDP1</accession>
<reference evidence="3 4" key="1">
    <citation type="submission" date="2016-10" db="EMBL/GenBank/DDBJ databases">
        <authorList>
            <person name="Varghese N."/>
            <person name="Submissions S."/>
        </authorList>
    </citation>
    <scope>NUCLEOTIDE SEQUENCE [LARGE SCALE GENOMIC DNA]</scope>
    <source>
        <strain evidence="1 4">CDM_1</strain>
        <strain evidence="3">CDM_6</strain>
    </source>
</reference>
<keyword evidence="3" id="KW-1185">Reference proteome</keyword>
<reference evidence="2" key="2">
    <citation type="submission" date="2016-10" db="EMBL/GenBank/DDBJ databases">
        <authorList>
            <person name="de Groot N.N."/>
        </authorList>
    </citation>
    <scope>NUCLEOTIDE SEQUENCE [LARGE SCALE GENOMIC DNA]</scope>
    <source>
        <strain evidence="2">CDM_6</strain>
    </source>
</reference>
<evidence type="ECO:0000313" key="1">
    <source>
        <dbReference type="EMBL" id="SDD27200.1"/>
    </source>
</evidence>
<dbReference type="Proteomes" id="UP000199320">
    <property type="component" value="Unassembled WGS sequence"/>
</dbReference>
<protein>
    <submittedName>
        <fullName evidence="1">Uncharacterized protein</fullName>
    </submittedName>
</protein>
<dbReference type="Gene3D" id="1.10.10.10">
    <property type="entry name" value="Winged helix-like DNA-binding domain superfamily/Winged helix DNA-binding domain"/>
    <property type="match status" value="1"/>
</dbReference>
<dbReference type="STRING" id="392421.SAMN04488694_10425"/>
<evidence type="ECO:0000313" key="4">
    <source>
        <dbReference type="Proteomes" id="UP000324021"/>
    </source>
</evidence>
<dbReference type="InterPro" id="IPR036388">
    <property type="entry name" value="WH-like_DNA-bd_sf"/>
</dbReference>